<evidence type="ECO:0000256" key="2">
    <source>
        <dbReference type="ARBA" id="ARBA00022692"/>
    </source>
</evidence>
<feature type="transmembrane region" description="Helical" evidence="6">
    <location>
        <begin position="110"/>
        <end position="129"/>
    </location>
</feature>
<evidence type="ECO:0000256" key="5">
    <source>
        <dbReference type="SAM" id="MobiDB-lite"/>
    </source>
</evidence>
<dbReference type="PANTHER" id="PTHR23508">
    <property type="entry name" value="CARBOXYLIC ACID TRANSPORTER PROTEIN HOMOLOG"/>
    <property type="match status" value="1"/>
</dbReference>
<dbReference type="EMBL" id="WTYT01000007">
    <property type="protein sequence ID" value="MXO67148.1"/>
    <property type="molecule type" value="Genomic_DNA"/>
</dbReference>
<evidence type="ECO:0000256" key="4">
    <source>
        <dbReference type="ARBA" id="ARBA00023136"/>
    </source>
</evidence>
<keyword evidence="2 6" id="KW-0812">Transmembrane</keyword>
<feature type="region of interest" description="Disordered" evidence="5">
    <location>
        <begin position="441"/>
        <end position="465"/>
    </location>
</feature>
<keyword evidence="3 6" id="KW-1133">Transmembrane helix</keyword>
<dbReference type="Proteomes" id="UP000438476">
    <property type="component" value="Unassembled WGS sequence"/>
</dbReference>
<feature type="transmembrane region" description="Helical" evidence="6">
    <location>
        <begin position="169"/>
        <end position="190"/>
    </location>
</feature>
<reference evidence="8 9" key="1">
    <citation type="submission" date="2019-12" db="EMBL/GenBank/DDBJ databases">
        <title>Genomic-based taxomic classification of the family Erythrobacteraceae.</title>
        <authorList>
            <person name="Xu L."/>
        </authorList>
    </citation>
    <scope>NUCLEOTIDE SEQUENCE [LARGE SCALE GENOMIC DNA]</scope>
    <source>
        <strain evidence="8 9">LMG 29518</strain>
    </source>
</reference>
<evidence type="ECO:0000256" key="3">
    <source>
        <dbReference type="ARBA" id="ARBA00022989"/>
    </source>
</evidence>
<dbReference type="InterPro" id="IPR005829">
    <property type="entry name" value="Sugar_transporter_CS"/>
</dbReference>
<feature type="transmembrane region" description="Helical" evidence="6">
    <location>
        <begin position="135"/>
        <end position="157"/>
    </location>
</feature>
<comment type="subcellular location">
    <subcellularLocation>
        <location evidence="1">Membrane</location>
        <topology evidence="1">Multi-pass membrane protein</topology>
    </subcellularLocation>
</comment>
<dbReference type="GO" id="GO:0046943">
    <property type="term" value="F:carboxylic acid transmembrane transporter activity"/>
    <property type="evidence" value="ECO:0007669"/>
    <property type="project" value="TreeGrafter"/>
</dbReference>
<dbReference type="PROSITE" id="PS50850">
    <property type="entry name" value="MFS"/>
    <property type="match status" value="1"/>
</dbReference>
<feature type="transmembrane region" description="Helical" evidence="6">
    <location>
        <begin position="40"/>
        <end position="59"/>
    </location>
</feature>
<keyword evidence="4 6" id="KW-0472">Membrane</keyword>
<evidence type="ECO:0000256" key="1">
    <source>
        <dbReference type="ARBA" id="ARBA00004141"/>
    </source>
</evidence>
<protein>
    <submittedName>
        <fullName evidence="8">MFS transporter</fullName>
    </submittedName>
</protein>
<dbReference type="OrthoDB" id="9800416at2"/>
<dbReference type="GO" id="GO:0005886">
    <property type="term" value="C:plasma membrane"/>
    <property type="evidence" value="ECO:0007669"/>
    <property type="project" value="TreeGrafter"/>
</dbReference>
<feature type="transmembrane region" description="Helical" evidence="6">
    <location>
        <begin position="346"/>
        <end position="367"/>
    </location>
</feature>
<comment type="caution">
    <text evidence="8">The sequence shown here is derived from an EMBL/GenBank/DDBJ whole genome shotgun (WGS) entry which is preliminary data.</text>
</comment>
<dbReference type="SUPFAM" id="SSF103473">
    <property type="entry name" value="MFS general substrate transporter"/>
    <property type="match status" value="1"/>
</dbReference>
<feature type="transmembrane region" description="Helical" evidence="6">
    <location>
        <begin position="411"/>
        <end position="430"/>
    </location>
</feature>
<accession>A0A6I4T8X1</accession>
<dbReference type="Gene3D" id="1.20.1250.20">
    <property type="entry name" value="MFS general substrate transporter like domains"/>
    <property type="match status" value="2"/>
</dbReference>
<feature type="transmembrane region" description="Helical" evidence="6">
    <location>
        <begin position="379"/>
        <end position="399"/>
    </location>
</feature>
<feature type="transmembrane region" description="Helical" evidence="6">
    <location>
        <begin position="196"/>
        <end position="214"/>
    </location>
</feature>
<dbReference type="InterPro" id="IPR020846">
    <property type="entry name" value="MFS_dom"/>
</dbReference>
<evidence type="ECO:0000313" key="8">
    <source>
        <dbReference type="EMBL" id="MXO67148.1"/>
    </source>
</evidence>
<sequence length="465" mass="49549">MVCARYPYDRQISDSGRSLSLAAPVMTNQMTRLRLTLRSVPLGLIGICTLVQFAAGIILQSVSFAGPYLQQEWQLSETMLGMLFASVLCGLMAGYMLIAHMADRIGHRRMLCLALPLAGLATIAASMMTGPIGFMLARFVSGAALGACIPSSIALVTQWSPPRFKAPSVLLIYCGFSLGFAAVGFCAGWLMEAQGWRFLLQSAGLAALPVAALVHRIRPDLQREASRHSSPYQPERAPAANLLRPEIRFGTMLFWLGFPLNLAVFYAFQSWLPVLLLERGFAISTIASAAGTFAIGATLAAFIIAYLMERLGRFRALALIYALGAVPLAIIAFVPRGDALALHQASLLAGICIGGGQKGITAAAATFYNDTVRAAGMGWAMGIGRIGAFCGPVLIGLVHDFGASLEDPAKPALLAIALPLPVMTYLMILMDRRFGNGRISAAQAQRDGAGENSGHEPAKNSQERT</sequence>
<dbReference type="RefSeq" id="WP_160737586.1">
    <property type="nucleotide sequence ID" value="NZ_WTYT01000007.1"/>
</dbReference>
<keyword evidence="9" id="KW-1185">Reference proteome</keyword>
<proteinExistence type="predicted"/>
<feature type="domain" description="Major facilitator superfamily (MFS) profile" evidence="7">
    <location>
        <begin position="44"/>
        <end position="433"/>
    </location>
</feature>
<evidence type="ECO:0000313" key="9">
    <source>
        <dbReference type="Proteomes" id="UP000438476"/>
    </source>
</evidence>
<dbReference type="PANTHER" id="PTHR23508:SF10">
    <property type="entry name" value="CARBOXYLIC ACID TRANSPORTER PROTEIN HOMOLOG"/>
    <property type="match status" value="1"/>
</dbReference>
<feature type="transmembrane region" description="Helical" evidence="6">
    <location>
        <begin position="252"/>
        <end position="269"/>
    </location>
</feature>
<feature type="transmembrane region" description="Helical" evidence="6">
    <location>
        <begin position="79"/>
        <end position="98"/>
    </location>
</feature>
<evidence type="ECO:0000256" key="6">
    <source>
        <dbReference type="SAM" id="Phobius"/>
    </source>
</evidence>
<dbReference type="AlphaFoldDB" id="A0A6I4T8X1"/>
<feature type="transmembrane region" description="Helical" evidence="6">
    <location>
        <begin position="314"/>
        <end position="334"/>
    </location>
</feature>
<dbReference type="InterPro" id="IPR011701">
    <property type="entry name" value="MFS"/>
</dbReference>
<dbReference type="InterPro" id="IPR036259">
    <property type="entry name" value="MFS_trans_sf"/>
</dbReference>
<name>A0A6I4T8X1_9SPHN</name>
<feature type="compositionally biased region" description="Basic and acidic residues" evidence="5">
    <location>
        <begin position="453"/>
        <end position="465"/>
    </location>
</feature>
<dbReference type="Pfam" id="PF07690">
    <property type="entry name" value="MFS_1"/>
    <property type="match status" value="1"/>
</dbReference>
<evidence type="ECO:0000259" key="7">
    <source>
        <dbReference type="PROSITE" id="PS50850"/>
    </source>
</evidence>
<gene>
    <name evidence="8" type="ORF">GRI91_15390</name>
</gene>
<organism evidence="8 9">
    <name type="scientific">Altericroceibacterium endophyticum</name>
    <dbReference type="NCBI Taxonomy" id="1808508"/>
    <lineage>
        <taxon>Bacteria</taxon>
        <taxon>Pseudomonadati</taxon>
        <taxon>Pseudomonadota</taxon>
        <taxon>Alphaproteobacteria</taxon>
        <taxon>Sphingomonadales</taxon>
        <taxon>Erythrobacteraceae</taxon>
        <taxon>Altericroceibacterium</taxon>
    </lineage>
</organism>
<dbReference type="PROSITE" id="PS00217">
    <property type="entry name" value="SUGAR_TRANSPORT_2"/>
    <property type="match status" value="1"/>
</dbReference>
<feature type="transmembrane region" description="Helical" evidence="6">
    <location>
        <begin position="281"/>
        <end position="307"/>
    </location>
</feature>